<dbReference type="EMBL" id="JAWHQM010000010">
    <property type="protein sequence ID" value="KAK5629133.1"/>
    <property type="molecule type" value="Genomic_DNA"/>
</dbReference>
<dbReference type="PANTHER" id="PTHR38166">
    <property type="entry name" value="C2H2-TYPE DOMAIN-CONTAINING PROTEIN-RELATED"/>
    <property type="match status" value="1"/>
</dbReference>
<gene>
    <name evidence="2" type="ORF">RRF57_004848</name>
</gene>
<feature type="compositionally biased region" description="Polar residues" evidence="1">
    <location>
        <begin position="386"/>
        <end position="404"/>
    </location>
</feature>
<feature type="region of interest" description="Disordered" evidence="1">
    <location>
        <begin position="322"/>
        <end position="347"/>
    </location>
</feature>
<proteinExistence type="predicted"/>
<name>A0AAN7UKU3_9PEZI</name>
<feature type="region of interest" description="Disordered" evidence="1">
    <location>
        <begin position="1"/>
        <end position="46"/>
    </location>
</feature>
<feature type="region of interest" description="Disordered" evidence="1">
    <location>
        <begin position="379"/>
        <end position="438"/>
    </location>
</feature>
<evidence type="ECO:0000313" key="3">
    <source>
        <dbReference type="Proteomes" id="UP001305414"/>
    </source>
</evidence>
<keyword evidence="3" id="KW-1185">Reference proteome</keyword>
<reference evidence="2 3" key="1">
    <citation type="submission" date="2023-10" db="EMBL/GenBank/DDBJ databases">
        <title>Draft genome sequence of Xylaria bambusicola isolate GMP-LS, the root and basal stem rot pathogen of sugarcane in Indonesia.</title>
        <authorList>
            <person name="Selvaraj P."/>
            <person name="Muralishankar V."/>
            <person name="Muruganantham S."/>
            <person name="Sp S."/>
            <person name="Haryani S."/>
            <person name="Lau K.J.X."/>
            <person name="Naqvi N.I."/>
        </authorList>
    </citation>
    <scope>NUCLEOTIDE SEQUENCE [LARGE SCALE GENOMIC DNA]</scope>
    <source>
        <strain evidence="2">GMP-LS</strain>
    </source>
</reference>
<feature type="region of interest" description="Disordered" evidence="1">
    <location>
        <begin position="687"/>
        <end position="719"/>
    </location>
</feature>
<organism evidence="2 3">
    <name type="scientific">Xylaria bambusicola</name>
    <dbReference type="NCBI Taxonomy" id="326684"/>
    <lineage>
        <taxon>Eukaryota</taxon>
        <taxon>Fungi</taxon>
        <taxon>Dikarya</taxon>
        <taxon>Ascomycota</taxon>
        <taxon>Pezizomycotina</taxon>
        <taxon>Sordariomycetes</taxon>
        <taxon>Xylariomycetidae</taxon>
        <taxon>Xylariales</taxon>
        <taxon>Xylariaceae</taxon>
        <taxon>Xylaria</taxon>
    </lineage>
</organism>
<evidence type="ECO:0000256" key="1">
    <source>
        <dbReference type="SAM" id="MobiDB-lite"/>
    </source>
</evidence>
<sequence length="719" mass="81015">MPPNPTRPRALSSSRRDADTRSLTSVPSLAYSETTANSVSTDFPPDKNSLKLSSLEPAAPICLHYFQPVQANGSLQKTNCESCDLNQSLLECARCAFQQCRHCYLTQNPPQARFLLGLPSRVESPPRVESATAFATGSQSSCLESRGEHGPRSADLFEEELLLLGIRNIKSEIQQAQIRLDRGFHVDDLPKEHETNSFDYNDKVLPSCFVRIGESNTLVETSSQFHVIITLYSERYLITAAEIEEERCYVSKEFINTFLRMDYKENDLVIIPWQTLNGGTHPLHTWCEVLETSRIKGRASLIIGRGCKTTSKSIDTFETLPETTTDMASSRMSSSDESSVTTQDRVETQKKRIIRNIIAAITHRLRLQFIQLHHTVKEDTDGSLEGDNTTSGKSNHPSDDQPQPSRKRRLGDRHDEGDEVSDESNINPPCLGVKGKKDKEKEMLIGGRTVLGQDGRTFIESTLNTMIGNTYTVDIGNRSSDLFVDHQRAVVPCELRDPEPIEGFDGDQETQLKARKKKSQIVSEVDKWRAAFQILFPHVPADEIPSPFYEYEQLVDVTSRSRETLTECEQYVLREIPLRLQQILTAEFDRDFQIVKQSLRTQAIEHTRTLVASLFQEFRDLRQQDTVPAAAQASQGHVDPTLSRAQSEYFSSIGIFDDVELNWDFFSNDGSMAVFEDVQLQDVEAASVHGEDHAQKHSDSGYTSNNQERPDKQAMNEGI</sequence>
<dbReference type="AlphaFoldDB" id="A0AAN7UKU3"/>
<feature type="compositionally biased region" description="Basic and acidic residues" evidence="1">
    <location>
        <begin position="689"/>
        <end position="699"/>
    </location>
</feature>
<feature type="compositionally biased region" description="Polar residues" evidence="1">
    <location>
        <begin position="21"/>
        <end position="41"/>
    </location>
</feature>
<evidence type="ECO:0000313" key="2">
    <source>
        <dbReference type="EMBL" id="KAK5629133.1"/>
    </source>
</evidence>
<protein>
    <submittedName>
        <fullName evidence="2">Uncharacterized protein</fullName>
    </submittedName>
</protein>
<feature type="compositionally biased region" description="Basic and acidic residues" evidence="1">
    <location>
        <begin position="708"/>
        <end position="719"/>
    </location>
</feature>
<feature type="compositionally biased region" description="Low complexity" evidence="1">
    <location>
        <begin position="323"/>
        <end position="342"/>
    </location>
</feature>
<accession>A0AAN7UKU3</accession>
<comment type="caution">
    <text evidence="2">The sequence shown here is derived from an EMBL/GenBank/DDBJ whole genome shotgun (WGS) entry which is preliminary data.</text>
</comment>
<dbReference type="Proteomes" id="UP001305414">
    <property type="component" value="Unassembled WGS sequence"/>
</dbReference>
<dbReference type="PANTHER" id="PTHR38166:SF1">
    <property type="entry name" value="C2H2-TYPE DOMAIN-CONTAINING PROTEIN"/>
    <property type="match status" value="1"/>
</dbReference>